<proteinExistence type="predicted"/>
<keyword evidence="1" id="KW-1133">Transmembrane helix</keyword>
<evidence type="ECO:0000313" key="2">
    <source>
        <dbReference type="EMBL" id="MBB5402368.1"/>
    </source>
</evidence>
<dbReference type="RefSeq" id="WP_184227223.1">
    <property type="nucleotide sequence ID" value="NZ_JACHDE010000008.1"/>
</dbReference>
<feature type="transmembrane region" description="Helical" evidence="1">
    <location>
        <begin position="26"/>
        <end position="45"/>
    </location>
</feature>
<dbReference type="EMBL" id="JACHDE010000008">
    <property type="protein sequence ID" value="MBB5402368.1"/>
    <property type="molecule type" value="Genomic_DNA"/>
</dbReference>
<gene>
    <name evidence="2" type="ORF">HDG41_004454</name>
</gene>
<keyword evidence="1" id="KW-0472">Membrane</keyword>
<name>A0A7W8L941_9BURK</name>
<reference evidence="2 3" key="1">
    <citation type="submission" date="2020-08" db="EMBL/GenBank/DDBJ databases">
        <title>Genomic Encyclopedia of Type Strains, Phase IV (KMG-V): Genome sequencing to study the core and pangenomes of soil and plant-associated prokaryotes.</title>
        <authorList>
            <person name="Whitman W."/>
        </authorList>
    </citation>
    <scope>NUCLEOTIDE SEQUENCE [LARGE SCALE GENOMIC DNA]</scope>
    <source>
        <strain evidence="2 3">JPY162</strain>
    </source>
</reference>
<comment type="caution">
    <text evidence="2">The sequence shown here is derived from an EMBL/GenBank/DDBJ whole genome shotgun (WGS) entry which is preliminary data.</text>
</comment>
<protein>
    <submittedName>
        <fullName evidence="2">Uncharacterized protein</fullName>
    </submittedName>
</protein>
<sequence length="81" mass="8177">MNATVSSVPAIGMALALPLIGVAHNVDELVALGLIAGLVGGYASARQPPDRADHHRVVFVTGARLIACGGLARWAHGRAGA</sequence>
<dbReference type="Proteomes" id="UP000592820">
    <property type="component" value="Unassembled WGS sequence"/>
</dbReference>
<evidence type="ECO:0000313" key="3">
    <source>
        <dbReference type="Proteomes" id="UP000592820"/>
    </source>
</evidence>
<organism evidence="2 3">
    <name type="scientific">Paraburkholderia youngii</name>
    <dbReference type="NCBI Taxonomy" id="2782701"/>
    <lineage>
        <taxon>Bacteria</taxon>
        <taxon>Pseudomonadati</taxon>
        <taxon>Pseudomonadota</taxon>
        <taxon>Betaproteobacteria</taxon>
        <taxon>Burkholderiales</taxon>
        <taxon>Burkholderiaceae</taxon>
        <taxon>Paraburkholderia</taxon>
    </lineage>
</organism>
<keyword evidence="1" id="KW-0812">Transmembrane</keyword>
<evidence type="ECO:0000256" key="1">
    <source>
        <dbReference type="SAM" id="Phobius"/>
    </source>
</evidence>
<dbReference type="AlphaFoldDB" id="A0A7W8L941"/>
<accession>A0A7W8L941</accession>